<evidence type="ECO:0000256" key="2">
    <source>
        <dbReference type="SAM" id="SignalP"/>
    </source>
</evidence>
<dbReference type="STRING" id="356660.SAMN05444336_10581"/>
<accession>A0A1H3BP45</accession>
<feature type="transmembrane region" description="Helical" evidence="1">
    <location>
        <begin position="280"/>
        <end position="298"/>
    </location>
</feature>
<evidence type="ECO:0000256" key="1">
    <source>
        <dbReference type="SAM" id="Phobius"/>
    </source>
</evidence>
<feature type="transmembrane region" description="Helical" evidence="1">
    <location>
        <begin position="159"/>
        <end position="177"/>
    </location>
</feature>
<dbReference type="RefSeq" id="WP_092683075.1">
    <property type="nucleotide sequence ID" value="NZ_FNMZ01000005.1"/>
</dbReference>
<dbReference type="EMBL" id="FNMZ01000005">
    <property type="protein sequence ID" value="SDX42919.1"/>
    <property type="molecule type" value="Genomic_DNA"/>
</dbReference>
<keyword evidence="2" id="KW-0732">Signal</keyword>
<name>A0A1H3BP45_9RHOB</name>
<feature type="chain" id="PRO_5011793732" description="Bile acid:Na+ symporter, BASS family" evidence="2">
    <location>
        <begin position="22"/>
        <end position="312"/>
    </location>
</feature>
<keyword evidence="4" id="KW-1185">Reference proteome</keyword>
<evidence type="ECO:0000313" key="4">
    <source>
        <dbReference type="Proteomes" id="UP000199118"/>
    </source>
</evidence>
<keyword evidence="1" id="KW-0812">Transmembrane</keyword>
<dbReference type="InterPro" id="IPR038770">
    <property type="entry name" value="Na+/solute_symporter_sf"/>
</dbReference>
<sequence>MSGALRRFAASAPLMMPAALAVGLAAPDATAALRPWVAPLSVALVVLSMLRVEPARLRAAFDRPGHVAAVCAAMLIAAPALAAGIAFALGAPSWLAAGLALCAAAPPLSSSAAFAIIVRIDPAYVTALSIPATLIAPATVWAVTALLPGMEQGVDVTALSLRLAGLIFAAFGLALLARRVLGAARVNRAAAPLDAAAVALMALIGFAITEDIRAPILSDLSGWLAILAATWALSAGACLGAALLFRGAGRDRSAAAGLACAVRNMALMVAAVTGAVEDRIALVVVTAQIPIYAAPLLMRPLFARLGRERGTA</sequence>
<reference evidence="3 4" key="1">
    <citation type="submission" date="2016-10" db="EMBL/GenBank/DDBJ databases">
        <authorList>
            <person name="de Groot N.N."/>
        </authorList>
    </citation>
    <scope>NUCLEOTIDE SEQUENCE [LARGE SCALE GENOMIC DNA]</scope>
    <source>
        <strain evidence="3 4">DSM 17890</strain>
    </source>
</reference>
<evidence type="ECO:0008006" key="5">
    <source>
        <dbReference type="Google" id="ProtNLM"/>
    </source>
</evidence>
<feature type="signal peptide" evidence="2">
    <location>
        <begin position="1"/>
        <end position="21"/>
    </location>
</feature>
<dbReference type="Proteomes" id="UP000199118">
    <property type="component" value="Unassembled WGS sequence"/>
</dbReference>
<feature type="transmembrane region" description="Helical" evidence="1">
    <location>
        <begin position="220"/>
        <end position="245"/>
    </location>
</feature>
<dbReference type="Gene3D" id="1.20.1530.20">
    <property type="match status" value="1"/>
</dbReference>
<feature type="transmembrane region" description="Helical" evidence="1">
    <location>
        <begin position="35"/>
        <end position="52"/>
    </location>
</feature>
<dbReference type="AlphaFoldDB" id="A0A1H3BP45"/>
<keyword evidence="1" id="KW-1133">Transmembrane helix</keyword>
<gene>
    <name evidence="3" type="ORF">SAMN05444336_10581</name>
</gene>
<proteinExistence type="predicted"/>
<evidence type="ECO:0000313" key="3">
    <source>
        <dbReference type="EMBL" id="SDX42919.1"/>
    </source>
</evidence>
<feature type="transmembrane region" description="Helical" evidence="1">
    <location>
        <begin position="94"/>
        <end position="117"/>
    </location>
</feature>
<feature type="transmembrane region" description="Helical" evidence="1">
    <location>
        <begin position="124"/>
        <end position="147"/>
    </location>
</feature>
<protein>
    <recommendedName>
        <fullName evidence="5">Bile acid:Na+ symporter, BASS family</fullName>
    </recommendedName>
</protein>
<organism evidence="3 4">
    <name type="scientific">Albimonas donghaensis</name>
    <dbReference type="NCBI Taxonomy" id="356660"/>
    <lineage>
        <taxon>Bacteria</taxon>
        <taxon>Pseudomonadati</taxon>
        <taxon>Pseudomonadota</taxon>
        <taxon>Alphaproteobacteria</taxon>
        <taxon>Rhodobacterales</taxon>
        <taxon>Paracoccaceae</taxon>
        <taxon>Albimonas</taxon>
    </lineage>
</organism>
<feature type="transmembrane region" description="Helical" evidence="1">
    <location>
        <begin position="254"/>
        <end position="274"/>
    </location>
</feature>
<feature type="transmembrane region" description="Helical" evidence="1">
    <location>
        <begin position="64"/>
        <end position="88"/>
    </location>
</feature>
<keyword evidence="1" id="KW-0472">Membrane</keyword>
<feature type="transmembrane region" description="Helical" evidence="1">
    <location>
        <begin position="189"/>
        <end position="208"/>
    </location>
</feature>